<sequence length="136" mass="15716">MESLFPKGTLYGGIKSYLRRRRYGRLHGGATTGRRKMMVVRLKSSPRKYWKIRALPRLRWVVRSPLKMLRKLKNAYMNFMLRVAGKVGAINVDNIFGEKRIPKAPLSKGYSGAEFEARLIFEISKTLVAAHELYPM</sequence>
<organism evidence="1 2">
    <name type="scientific">Flemingia macrophylla</name>
    <dbReference type="NCBI Taxonomy" id="520843"/>
    <lineage>
        <taxon>Eukaryota</taxon>
        <taxon>Viridiplantae</taxon>
        <taxon>Streptophyta</taxon>
        <taxon>Embryophyta</taxon>
        <taxon>Tracheophyta</taxon>
        <taxon>Spermatophyta</taxon>
        <taxon>Magnoliopsida</taxon>
        <taxon>eudicotyledons</taxon>
        <taxon>Gunneridae</taxon>
        <taxon>Pentapetalae</taxon>
        <taxon>rosids</taxon>
        <taxon>fabids</taxon>
        <taxon>Fabales</taxon>
        <taxon>Fabaceae</taxon>
        <taxon>Papilionoideae</taxon>
        <taxon>50 kb inversion clade</taxon>
        <taxon>NPAAA clade</taxon>
        <taxon>indigoferoid/millettioid clade</taxon>
        <taxon>Phaseoleae</taxon>
        <taxon>Flemingia</taxon>
    </lineage>
</organism>
<evidence type="ECO:0000313" key="2">
    <source>
        <dbReference type="Proteomes" id="UP001603857"/>
    </source>
</evidence>
<dbReference type="PANTHER" id="PTHR33702">
    <property type="entry name" value="BNAA09G40010D PROTEIN"/>
    <property type="match status" value="1"/>
</dbReference>
<name>A0ABD1M1R4_9FABA</name>
<reference evidence="1 2" key="1">
    <citation type="submission" date="2024-08" db="EMBL/GenBank/DDBJ databases">
        <title>Insights into the chromosomal genome structure of Flemingia macrophylla.</title>
        <authorList>
            <person name="Ding Y."/>
            <person name="Zhao Y."/>
            <person name="Bi W."/>
            <person name="Wu M."/>
            <person name="Zhao G."/>
            <person name="Gong Y."/>
            <person name="Li W."/>
            <person name="Zhang P."/>
        </authorList>
    </citation>
    <scope>NUCLEOTIDE SEQUENCE [LARGE SCALE GENOMIC DNA]</scope>
    <source>
        <strain evidence="1">DYQJB</strain>
        <tissue evidence="1">Leaf</tissue>
    </source>
</reference>
<gene>
    <name evidence="1" type="ORF">Fmac_017074</name>
</gene>
<proteinExistence type="predicted"/>
<keyword evidence="2" id="KW-1185">Reference proteome</keyword>
<protein>
    <submittedName>
        <fullName evidence="1">Uncharacterized protein</fullName>
    </submittedName>
</protein>
<dbReference type="PANTHER" id="PTHR33702:SF26">
    <property type="entry name" value="CAPSID PROTEIN"/>
    <property type="match status" value="1"/>
</dbReference>
<comment type="caution">
    <text evidence="1">The sequence shown here is derived from an EMBL/GenBank/DDBJ whole genome shotgun (WGS) entry which is preliminary data.</text>
</comment>
<evidence type="ECO:0000313" key="1">
    <source>
        <dbReference type="EMBL" id="KAL2329493.1"/>
    </source>
</evidence>
<dbReference type="Proteomes" id="UP001603857">
    <property type="component" value="Unassembled WGS sequence"/>
</dbReference>
<accession>A0ABD1M1R4</accession>
<dbReference type="EMBL" id="JBGMDY010000006">
    <property type="protein sequence ID" value="KAL2329493.1"/>
    <property type="molecule type" value="Genomic_DNA"/>
</dbReference>
<dbReference type="AlphaFoldDB" id="A0ABD1M1R4"/>